<evidence type="ECO:0000313" key="3">
    <source>
        <dbReference type="Proteomes" id="UP001341840"/>
    </source>
</evidence>
<organism evidence="2 3">
    <name type="scientific">Stylosanthes scabra</name>
    <dbReference type="NCBI Taxonomy" id="79078"/>
    <lineage>
        <taxon>Eukaryota</taxon>
        <taxon>Viridiplantae</taxon>
        <taxon>Streptophyta</taxon>
        <taxon>Embryophyta</taxon>
        <taxon>Tracheophyta</taxon>
        <taxon>Spermatophyta</taxon>
        <taxon>Magnoliopsida</taxon>
        <taxon>eudicotyledons</taxon>
        <taxon>Gunneridae</taxon>
        <taxon>Pentapetalae</taxon>
        <taxon>rosids</taxon>
        <taxon>fabids</taxon>
        <taxon>Fabales</taxon>
        <taxon>Fabaceae</taxon>
        <taxon>Papilionoideae</taxon>
        <taxon>50 kb inversion clade</taxon>
        <taxon>dalbergioids sensu lato</taxon>
        <taxon>Dalbergieae</taxon>
        <taxon>Pterocarpus clade</taxon>
        <taxon>Stylosanthes</taxon>
    </lineage>
</organism>
<sequence>MAISNDELSEILSWLPSKAIHKLKCCSKIFSELSDNSYFVAKQVENSLKKDCPSCFFVQRRLISFNNYAEFHPLPGEELSSGIPKDVIRFLSGSTIKILSSSNGLILCRNNQTELFIINPTINSFLHVPLPDHLQTLKQQWRIVPDFNMTMVCDSDDCKVFLFDNEFWGLKLDCHVYSQKEGSWSKKEKKCFSAGSRNLKFENAVICNGAIHFISDCSPYIAKHITYFRPYIMSYDMANGDENRLIRIPKEARMGSHDDSCDMNIFKWSQSQSMCLVRLRKRVFTVWILTNYESCWWRRILKVRVRGMGLMEQNPVIIGFTVLDDDIDFATETKVYSYGLIPTSEKYMVLSEICEHRCDSRFVSNVRVRCR</sequence>
<protein>
    <recommendedName>
        <fullName evidence="1">F-box protein At3g26010-like beta-propeller domain-containing protein</fullName>
    </recommendedName>
</protein>
<evidence type="ECO:0000313" key="2">
    <source>
        <dbReference type="EMBL" id="MED6194844.1"/>
    </source>
</evidence>
<dbReference type="InterPro" id="IPR036047">
    <property type="entry name" value="F-box-like_dom_sf"/>
</dbReference>
<dbReference type="Pfam" id="PF24750">
    <property type="entry name" value="b-prop_At3g26010-like"/>
    <property type="match status" value="1"/>
</dbReference>
<proteinExistence type="predicted"/>
<dbReference type="InterPro" id="IPR056592">
    <property type="entry name" value="Beta-prop_At3g26010-like"/>
</dbReference>
<dbReference type="PANTHER" id="PTHR31672">
    <property type="entry name" value="BNACNNG10540D PROTEIN"/>
    <property type="match status" value="1"/>
</dbReference>
<accession>A0ABU6XCC2</accession>
<dbReference type="InterPro" id="IPR050796">
    <property type="entry name" value="SCF_F-box_component"/>
</dbReference>
<keyword evidence="3" id="KW-1185">Reference proteome</keyword>
<gene>
    <name evidence="2" type="ORF">PIB30_032274</name>
</gene>
<name>A0ABU6XCC2_9FABA</name>
<dbReference type="SUPFAM" id="SSF81383">
    <property type="entry name" value="F-box domain"/>
    <property type="match status" value="1"/>
</dbReference>
<dbReference type="Proteomes" id="UP001341840">
    <property type="component" value="Unassembled WGS sequence"/>
</dbReference>
<comment type="caution">
    <text evidence="2">The sequence shown here is derived from an EMBL/GenBank/DDBJ whole genome shotgun (WGS) entry which is preliminary data.</text>
</comment>
<reference evidence="2 3" key="1">
    <citation type="journal article" date="2023" name="Plants (Basel)">
        <title>Bridging the Gap: Combining Genomics and Transcriptomics Approaches to Understand Stylosanthes scabra, an Orphan Legume from the Brazilian Caatinga.</title>
        <authorList>
            <person name="Ferreira-Neto J.R.C."/>
            <person name="da Silva M.D."/>
            <person name="Binneck E."/>
            <person name="de Melo N.F."/>
            <person name="da Silva R.H."/>
            <person name="de Melo A.L.T.M."/>
            <person name="Pandolfi V."/>
            <person name="Bustamante F.O."/>
            <person name="Brasileiro-Vidal A.C."/>
            <person name="Benko-Iseppon A.M."/>
        </authorList>
    </citation>
    <scope>NUCLEOTIDE SEQUENCE [LARGE SCALE GENOMIC DNA]</scope>
    <source>
        <tissue evidence="2">Leaves</tissue>
    </source>
</reference>
<dbReference type="EMBL" id="JASCZI010211590">
    <property type="protein sequence ID" value="MED6194844.1"/>
    <property type="molecule type" value="Genomic_DNA"/>
</dbReference>
<evidence type="ECO:0000259" key="1">
    <source>
        <dbReference type="Pfam" id="PF24750"/>
    </source>
</evidence>
<feature type="domain" description="F-box protein At3g26010-like beta-propeller" evidence="1">
    <location>
        <begin position="95"/>
        <end position="307"/>
    </location>
</feature>
<dbReference type="PANTHER" id="PTHR31672:SF13">
    <property type="entry name" value="F-BOX PROTEIN CPR30-LIKE"/>
    <property type="match status" value="1"/>
</dbReference>